<accession>L0G1I4</accession>
<organism evidence="2 3">
    <name type="scientific">Echinicola vietnamensis (strain DSM 17526 / LMG 23754 / KMM 6221)</name>
    <dbReference type="NCBI Taxonomy" id="926556"/>
    <lineage>
        <taxon>Bacteria</taxon>
        <taxon>Pseudomonadati</taxon>
        <taxon>Bacteroidota</taxon>
        <taxon>Cytophagia</taxon>
        <taxon>Cytophagales</taxon>
        <taxon>Cyclobacteriaceae</taxon>
        <taxon>Echinicola</taxon>
    </lineage>
</organism>
<evidence type="ECO:0000313" key="3">
    <source>
        <dbReference type="Proteomes" id="UP000010796"/>
    </source>
</evidence>
<evidence type="ECO:0000256" key="1">
    <source>
        <dbReference type="SAM" id="SignalP"/>
    </source>
</evidence>
<dbReference type="EMBL" id="CP003346">
    <property type="protein sequence ID" value="AGA79163.1"/>
    <property type="molecule type" value="Genomic_DNA"/>
</dbReference>
<dbReference type="eggNOG" id="ENOG502Z9UH">
    <property type="taxonomic scope" value="Bacteria"/>
</dbReference>
<sequence length="308" mass="35143">MKTYILAHLFPLLLCFCACSNAQQLAFEKSDEGILLKEKGQARFFYQTATKSLDGNYPRANYVHPLYGLEGEVLTEDFPEDHFHHRGIFWTWHQLYVNGKRIADPWFCEGISWKVKNTETTVQNNQATIQATVEWLADSLQNRAVLEEQVTITFHRLETNAYALTFDITMTALVNGLELGGSEDAKGYGGFSPRIKLPKEVMFRSEGKEIIPQNLPVHAGPWMSVEGKFGHNSPSTITIMGAPEHLPSYQGWILRSANSMQNMAFPGKDPITISKGQPLKFRNMILVHKTLGTEEINDYYQWFREEDF</sequence>
<dbReference type="HOGENOM" id="CLU_074050_0_0_10"/>
<dbReference type="KEGG" id="evi:Echvi_2925"/>
<dbReference type="Pfam" id="PF14100">
    <property type="entry name" value="DUF6807"/>
    <property type="match status" value="1"/>
</dbReference>
<reference evidence="3" key="1">
    <citation type="submission" date="2012-02" db="EMBL/GenBank/DDBJ databases">
        <title>The complete genome of Echinicola vietnamensis DSM 17526.</title>
        <authorList>
            <person name="Lucas S."/>
            <person name="Copeland A."/>
            <person name="Lapidus A."/>
            <person name="Glavina del Rio T."/>
            <person name="Dalin E."/>
            <person name="Tice H."/>
            <person name="Bruce D."/>
            <person name="Goodwin L."/>
            <person name="Pitluck S."/>
            <person name="Peters L."/>
            <person name="Ovchinnikova G."/>
            <person name="Teshima H."/>
            <person name="Kyrpides N."/>
            <person name="Mavromatis K."/>
            <person name="Ivanova N."/>
            <person name="Brettin T."/>
            <person name="Detter J.C."/>
            <person name="Han C."/>
            <person name="Larimer F."/>
            <person name="Land M."/>
            <person name="Hauser L."/>
            <person name="Markowitz V."/>
            <person name="Cheng J.-F."/>
            <person name="Hugenholtz P."/>
            <person name="Woyke T."/>
            <person name="Wu D."/>
            <person name="Brambilla E."/>
            <person name="Klenk H.-P."/>
            <person name="Eisen J.A."/>
        </authorList>
    </citation>
    <scope>NUCLEOTIDE SEQUENCE [LARGE SCALE GENOMIC DNA]</scope>
    <source>
        <strain evidence="3">DSM 17526 / LMG 23754 / KMM 6221</strain>
    </source>
</reference>
<protein>
    <recommendedName>
        <fullName evidence="4">Methane oxygenase PmoA</fullName>
    </recommendedName>
</protein>
<keyword evidence="3" id="KW-1185">Reference proteome</keyword>
<dbReference type="STRING" id="926556.Echvi_2925"/>
<evidence type="ECO:0008006" key="4">
    <source>
        <dbReference type="Google" id="ProtNLM"/>
    </source>
</evidence>
<dbReference type="AlphaFoldDB" id="L0G1I4"/>
<dbReference type="OrthoDB" id="2540540at2"/>
<feature type="chain" id="PRO_5003943017" description="Methane oxygenase PmoA" evidence="1">
    <location>
        <begin position="23"/>
        <end position="308"/>
    </location>
</feature>
<name>L0G1I4_ECHVK</name>
<dbReference type="RefSeq" id="WP_015266715.1">
    <property type="nucleotide sequence ID" value="NC_019904.1"/>
</dbReference>
<dbReference type="InterPro" id="IPR029475">
    <property type="entry name" value="DUF6807"/>
</dbReference>
<keyword evidence="1" id="KW-0732">Signal</keyword>
<evidence type="ECO:0000313" key="2">
    <source>
        <dbReference type="EMBL" id="AGA79163.1"/>
    </source>
</evidence>
<feature type="signal peptide" evidence="1">
    <location>
        <begin position="1"/>
        <end position="22"/>
    </location>
</feature>
<gene>
    <name evidence="2" type="ordered locus">Echvi_2925</name>
</gene>
<dbReference type="Proteomes" id="UP000010796">
    <property type="component" value="Chromosome"/>
</dbReference>
<dbReference type="PATRIC" id="fig|926556.3.peg.3091"/>
<proteinExistence type="predicted"/>